<dbReference type="Proteomes" id="UP001432180">
    <property type="component" value="Chromosome"/>
</dbReference>
<evidence type="ECO:0000256" key="1">
    <source>
        <dbReference type="SAM" id="MobiDB-lite"/>
    </source>
</evidence>
<name>A0ABZ0S4H0_9GAMM</name>
<evidence type="ECO:0000313" key="3">
    <source>
        <dbReference type="EMBL" id="WPL15966.1"/>
    </source>
</evidence>
<feature type="compositionally biased region" description="Polar residues" evidence="1">
    <location>
        <begin position="75"/>
        <end position="85"/>
    </location>
</feature>
<keyword evidence="4" id="KW-1185">Reference proteome</keyword>
<reference evidence="3 4" key="1">
    <citation type="journal article" date="2023" name="Microorganisms">
        <title>Thiorhodovibrio frisius and Trv. litoralis spp. nov., Two Novel Members from a Clade of Fastidious Purple Sulfur Bacteria That Exhibit Unique Red-Shifted Light-Harvesting Capabilities.</title>
        <authorList>
            <person name="Methner A."/>
            <person name="Kuzyk S.B."/>
            <person name="Petersen J."/>
            <person name="Bauer S."/>
            <person name="Brinkmann H."/>
            <person name="Sichau K."/>
            <person name="Wanner G."/>
            <person name="Wolf J."/>
            <person name="Neumann-Schaal M."/>
            <person name="Henke P."/>
            <person name="Tank M."/>
            <person name="Sproer C."/>
            <person name="Bunk B."/>
            <person name="Overmann J."/>
        </authorList>
    </citation>
    <scope>NUCLEOTIDE SEQUENCE [LARGE SCALE GENOMIC DNA]</scope>
    <source>
        <strain evidence="3 4">DSM 6702</strain>
    </source>
</reference>
<feature type="compositionally biased region" description="Low complexity" evidence="1">
    <location>
        <begin position="86"/>
        <end position="98"/>
    </location>
</feature>
<feature type="domain" description="Beta-lactamase-related" evidence="2">
    <location>
        <begin position="112"/>
        <end position="440"/>
    </location>
</feature>
<keyword evidence="3" id="KW-0121">Carboxypeptidase</keyword>
<dbReference type="EC" id="3.4.16.4" evidence="3"/>
<feature type="region of interest" description="Disordered" evidence="1">
    <location>
        <begin position="72"/>
        <end position="98"/>
    </location>
</feature>
<dbReference type="PANTHER" id="PTHR46825:SF8">
    <property type="entry name" value="BETA-LACTAMASE-RELATED"/>
    <property type="match status" value="1"/>
</dbReference>
<keyword evidence="3" id="KW-0378">Hydrolase</keyword>
<protein>
    <submittedName>
        <fullName evidence="3">D-alanyl-D-alanine carboxypeptidase</fullName>
        <ecNumber evidence="3">3.4.16.4</ecNumber>
    </submittedName>
</protein>
<proteinExistence type="predicted"/>
<dbReference type="InterPro" id="IPR012338">
    <property type="entry name" value="Beta-lactam/transpept-like"/>
</dbReference>
<sequence>MLSVAVISMTATLSCAQNLSDYPPYMAPITSLESYPGSFGAYSTQPPSEFFDSGSFATKGFAPGLEAESSFEPLQGSSTQFQPTLSESRSFEPSGSSSQSIHDLIAQYVSAHVGEYGEDQAPGIAVGLVTDQERLALGFGTQKAGEHIAVDGDTLFGIGSVSKIFTALILAKAVADGDLKLTQKLNDFLDESIQIDERITLQHLVTHRSGLPNFPTNMETRDNVAKDPIERQMMPAKNYSKANLVACLRQNGCRPMTPPGASSAYSNLGIGMLSIALQNHYHYQNSGELIQSLITQPLQMTSTCMNTPACLDGRRGSLAQGYRYDQQNDSLTPVPLSDMGILAGSGGLISNAKDMNRLLSVLTGLSGGGLVSAAAEMNREIGQAGEDQADSAIGYAHRIKHTPRGFNVHSKAGFVAGYTAVIIWLEDPKVGLVLLANRGNLKGLIRTGMRLMASILQQRHPAHVSGMGSRYYGG</sequence>
<evidence type="ECO:0000313" key="4">
    <source>
        <dbReference type="Proteomes" id="UP001432180"/>
    </source>
</evidence>
<dbReference type="InterPro" id="IPR050491">
    <property type="entry name" value="AmpC-like"/>
</dbReference>
<organism evidence="3 4">
    <name type="scientific">Thiorhodovibrio winogradskyi</name>
    <dbReference type="NCBI Taxonomy" id="77007"/>
    <lineage>
        <taxon>Bacteria</taxon>
        <taxon>Pseudomonadati</taxon>
        <taxon>Pseudomonadota</taxon>
        <taxon>Gammaproteobacteria</taxon>
        <taxon>Chromatiales</taxon>
        <taxon>Chromatiaceae</taxon>
        <taxon>Thiorhodovibrio</taxon>
    </lineage>
</organism>
<dbReference type="PANTHER" id="PTHR46825">
    <property type="entry name" value="D-ALANYL-D-ALANINE-CARBOXYPEPTIDASE/ENDOPEPTIDASE AMPH"/>
    <property type="match status" value="1"/>
</dbReference>
<dbReference type="InterPro" id="IPR001466">
    <property type="entry name" value="Beta-lactam-related"/>
</dbReference>
<evidence type="ECO:0000259" key="2">
    <source>
        <dbReference type="Pfam" id="PF00144"/>
    </source>
</evidence>
<dbReference type="SUPFAM" id="SSF56601">
    <property type="entry name" value="beta-lactamase/transpeptidase-like"/>
    <property type="match status" value="1"/>
</dbReference>
<accession>A0ABZ0S4H0</accession>
<keyword evidence="3" id="KW-0645">Protease</keyword>
<dbReference type="Pfam" id="PF00144">
    <property type="entry name" value="Beta-lactamase"/>
    <property type="match status" value="1"/>
</dbReference>
<gene>
    <name evidence="3" type="ORF">Thiowin_00896</name>
</gene>
<dbReference type="EMBL" id="CP121472">
    <property type="protein sequence ID" value="WPL15966.1"/>
    <property type="molecule type" value="Genomic_DNA"/>
</dbReference>
<dbReference type="Gene3D" id="3.40.710.10">
    <property type="entry name" value="DD-peptidase/beta-lactamase superfamily"/>
    <property type="match status" value="1"/>
</dbReference>
<dbReference type="GO" id="GO:0009002">
    <property type="term" value="F:serine-type D-Ala-D-Ala carboxypeptidase activity"/>
    <property type="evidence" value="ECO:0007669"/>
    <property type="project" value="UniProtKB-EC"/>
</dbReference>